<protein>
    <submittedName>
        <fullName evidence="1">Phage tail terminator-like protein</fullName>
    </submittedName>
</protein>
<gene>
    <name evidence="1" type="ORF">RAM05_10805</name>
</gene>
<evidence type="ECO:0000313" key="1">
    <source>
        <dbReference type="EMBL" id="WLS98313.1"/>
    </source>
</evidence>
<dbReference type="GeneID" id="32536352"/>
<proteinExistence type="predicted"/>
<sequence>MLFNHISNALEQRLAALPNAPPVYYDNQVPEIPPKGAFFIAKNLPKPTIIDTLDATEIYSGIFSINVYTPAGTGRAMAENYADALHGFFFNKRFNGLLTSTVSCSQGMTTATHYMVNVSIRYQTITE</sequence>
<dbReference type="RefSeq" id="WP_025331414.1">
    <property type="nucleotide sequence ID" value="NZ_CP132375.1"/>
</dbReference>
<dbReference type="Gene3D" id="3.30.2000.20">
    <property type="match status" value="1"/>
</dbReference>
<reference evidence="1 2" key="1">
    <citation type="submission" date="2023-08" db="EMBL/GenBank/DDBJ databases">
        <title>Complete genome sequences of 12 bacterial strains from the honey bee gut, resolved with long-read nanopore sequencing.</title>
        <authorList>
            <person name="Kwong W.K."/>
            <person name="Acheampong S."/>
            <person name="Polat M.F."/>
        </authorList>
    </citation>
    <scope>NUCLEOTIDE SEQUENCE [LARGE SCALE GENOMIC DNA]</scope>
    <source>
        <strain evidence="2">wkB9</strain>
    </source>
</reference>
<dbReference type="AlphaFoldDB" id="A0ABD7Z1C7"/>
<dbReference type="InterPro" id="IPR025395">
    <property type="entry name" value="Phage_tail_terminator-like"/>
</dbReference>
<dbReference type="Pfam" id="PF13554">
    <property type="entry name" value="Phage_tail_terminator_5"/>
    <property type="match status" value="1"/>
</dbReference>
<accession>A0ABD7Z1C7</accession>
<organism evidence="1 2">
    <name type="scientific">Snodgrassella alvi</name>
    <dbReference type="NCBI Taxonomy" id="1196083"/>
    <lineage>
        <taxon>Bacteria</taxon>
        <taxon>Pseudomonadati</taxon>
        <taxon>Pseudomonadota</taxon>
        <taxon>Betaproteobacteria</taxon>
        <taxon>Neisseriales</taxon>
        <taxon>Neisseriaceae</taxon>
        <taxon>Snodgrassella</taxon>
    </lineage>
</organism>
<dbReference type="EMBL" id="CP132375">
    <property type="protein sequence ID" value="WLS98313.1"/>
    <property type="molecule type" value="Genomic_DNA"/>
</dbReference>
<dbReference type="Proteomes" id="UP001229773">
    <property type="component" value="Chromosome"/>
</dbReference>
<evidence type="ECO:0000313" key="2">
    <source>
        <dbReference type="Proteomes" id="UP001229773"/>
    </source>
</evidence>
<name>A0ABD7Z1C7_9NEIS</name>